<comment type="caution">
    <text evidence="1">The sequence shown here is derived from an EMBL/GenBank/DDBJ whole genome shotgun (WGS) entry which is preliminary data.</text>
</comment>
<accession>A0ABQ7M5L5</accession>
<reference evidence="1 2" key="1">
    <citation type="submission" date="2021-03" db="EMBL/GenBank/DDBJ databases">
        <authorList>
            <person name="King G.J."/>
            <person name="Bancroft I."/>
            <person name="Baten A."/>
            <person name="Bloomfield J."/>
            <person name="Borpatragohain P."/>
            <person name="He Z."/>
            <person name="Irish N."/>
            <person name="Irwin J."/>
            <person name="Liu K."/>
            <person name="Mauleon R.P."/>
            <person name="Moore J."/>
            <person name="Morris R."/>
            <person name="Ostergaard L."/>
            <person name="Wang B."/>
            <person name="Wells R."/>
        </authorList>
    </citation>
    <scope>NUCLEOTIDE SEQUENCE [LARGE SCALE GENOMIC DNA]</scope>
    <source>
        <strain evidence="1">R-o-18</strain>
        <tissue evidence="1">Leaf</tissue>
    </source>
</reference>
<organism evidence="1 2">
    <name type="scientific">Brassica rapa subsp. trilocularis</name>
    <dbReference type="NCBI Taxonomy" id="1813537"/>
    <lineage>
        <taxon>Eukaryota</taxon>
        <taxon>Viridiplantae</taxon>
        <taxon>Streptophyta</taxon>
        <taxon>Embryophyta</taxon>
        <taxon>Tracheophyta</taxon>
        <taxon>Spermatophyta</taxon>
        <taxon>Magnoliopsida</taxon>
        <taxon>eudicotyledons</taxon>
        <taxon>Gunneridae</taxon>
        <taxon>Pentapetalae</taxon>
        <taxon>rosids</taxon>
        <taxon>malvids</taxon>
        <taxon>Brassicales</taxon>
        <taxon>Brassicaceae</taxon>
        <taxon>Brassiceae</taxon>
        <taxon>Brassica</taxon>
    </lineage>
</organism>
<sequence>MATLNKIVQSFFDVVTEASALVVLEILFHDSLSTNDMDENYIGSLSESFAIPLSCHLLNLILNAAFQSHQAAPKVEISQLGDGWVQTMLRFSEAKNGHIAVSTRRLMQGKLVSKNTENTSAASLLRGYAKIEPLPMADLNEFIITTIPKGLNASSRLFSMFLEMSPGTSLKRWKVSPTSLKCPSMAPSESGSMFCAWFARQTPSRIWAAAEMSASEPTMSAAAPSLKSAYHTSESS</sequence>
<keyword evidence="2" id="KW-1185">Reference proteome</keyword>
<name>A0ABQ7M5L5_BRACM</name>
<evidence type="ECO:0000313" key="2">
    <source>
        <dbReference type="Proteomes" id="UP000823674"/>
    </source>
</evidence>
<protein>
    <submittedName>
        <fullName evidence="1">Uncharacterized protein</fullName>
    </submittedName>
</protein>
<dbReference type="Proteomes" id="UP000823674">
    <property type="component" value="Chromosome A06"/>
</dbReference>
<proteinExistence type="predicted"/>
<gene>
    <name evidence="1" type="primary">A06p022300.1_BraROA</name>
    <name evidence="1" type="ORF">IGI04_023153</name>
</gene>
<evidence type="ECO:0000313" key="1">
    <source>
        <dbReference type="EMBL" id="KAG5393190.1"/>
    </source>
</evidence>
<dbReference type="EMBL" id="JADBGQ010000006">
    <property type="protein sequence ID" value="KAG5393190.1"/>
    <property type="molecule type" value="Genomic_DNA"/>
</dbReference>